<dbReference type="OrthoDB" id="6077037at2759"/>
<evidence type="ECO:0000313" key="1">
    <source>
        <dbReference type="Proteomes" id="UP000085678"/>
    </source>
</evidence>
<dbReference type="GeneID" id="106172918"/>
<accession>A0A1S3JFX6</accession>
<dbReference type="InterPro" id="IPR012677">
    <property type="entry name" value="Nucleotide-bd_a/b_plait_sf"/>
</dbReference>
<dbReference type="KEGG" id="lak:106172918"/>
<proteinExistence type="predicted"/>
<organism evidence="1 2">
    <name type="scientific">Lingula anatina</name>
    <name type="common">Brachiopod</name>
    <name type="synonym">Lingula unguis</name>
    <dbReference type="NCBI Taxonomy" id="7574"/>
    <lineage>
        <taxon>Eukaryota</taxon>
        <taxon>Metazoa</taxon>
        <taxon>Spiralia</taxon>
        <taxon>Lophotrochozoa</taxon>
        <taxon>Brachiopoda</taxon>
        <taxon>Linguliformea</taxon>
        <taxon>Lingulata</taxon>
        <taxon>Lingulida</taxon>
        <taxon>Linguloidea</taxon>
        <taxon>Lingulidae</taxon>
        <taxon>Lingula</taxon>
    </lineage>
</organism>
<protein>
    <submittedName>
        <fullName evidence="2">Uncharacterized protein LOC106172918</fullName>
    </submittedName>
</protein>
<dbReference type="Proteomes" id="UP000085678">
    <property type="component" value="Unplaced"/>
</dbReference>
<dbReference type="AlphaFoldDB" id="A0A1S3JFX6"/>
<reference evidence="2" key="1">
    <citation type="submission" date="2025-08" db="UniProtKB">
        <authorList>
            <consortium name="RefSeq"/>
        </authorList>
    </citation>
    <scope>IDENTIFICATION</scope>
    <source>
        <tissue evidence="2">Gonads</tissue>
    </source>
</reference>
<dbReference type="InParanoid" id="A0A1S3JFX6"/>
<dbReference type="STRING" id="7574.A0A1S3JFX6"/>
<dbReference type="PANTHER" id="PTHR35968">
    <property type="entry name" value="CHROMOSOME 6 C6ORF201 HOMOLOG"/>
    <property type="match status" value="1"/>
</dbReference>
<name>A0A1S3JFX6_LINAN</name>
<dbReference type="Pfam" id="PF15023">
    <property type="entry name" value="DUF4523"/>
    <property type="match status" value="1"/>
</dbReference>
<dbReference type="InterPro" id="IPR027827">
    <property type="entry name" value="Tex56"/>
</dbReference>
<keyword evidence="1" id="KW-1185">Reference proteome</keyword>
<evidence type="ECO:0000313" key="2">
    <source>
        <dbReference type="RefSeq" id="XP_013409302.1"/>
    </source>
</evidence>
<sequence>MATTGAMGQDGILNNLHRETISCVDAFPPAKVRARNTLLFQRNKKETKQISDDKDAESVYKNLLGTYMKLPYEPETEINENVHRWPTTLPLLKTKVKASPTPPPRSTMTELGTVPGCCGYHRKQYLQRLNLDYSPEPVYPKVFHYPDIFERHVNRTMQFQSQSQLPLSTLSVRWQNKRDDVGYDPQTLEEILTKFGPVRDLMMTGPCSARVVFENLSDCCEVMLTSAIGRVENRLKTHWWHKCMTNKMFLMRPRGLAVKYDNFVYNYNRY</sequence>
<dbReference type="PANTHER" id="PTHR35968:SF1">
    <property type="entry name" value="TESTIS EXPRESSED PROTEIN 56"/>
    <property type="match status" value="1"/>
</dbReference>
<dbReference type="RefSeq" id="XP_013409302.1">
    <property type="nucleotide sequence ID" value="XM_013553848.1"/>
</dbReference>
<gene>
    <name evidence="2" type="primary">LOC106172918</name>
</gene>
<dbReference type="Gene3D" id="3.30.70.330">
    <property type="match status" value="1"/>
</dbReference>